<dbReference type="PANTHER" id="PTHR42058">
    <property type="entry name" value="G_PROTEIN_RECEP_F2_4 DOMAIN-CONTAINING PROTEIN"/>
    <property type="match status" value="1"/>
</dbReference>
<dbReference type="Gene3D" id="1.10.2000.10">
    <property type="entry name" value="Frizzled cysteine-rich domain"/>
    <property type="match status" value="1"/>
</dbReference>
<accession>A0A9P6MX60</accession>
<dbReference type="InterPro" id="IPR036790">
    <property type="entry name" value="Frizzled_dom_sf"/>
</dbReference>
<dbReference type="Proteomes" id="UP000703661">
    <property type="component" value="Unassembled WGS sequence"/>
</dbReference>
<organism evidence="3 4">
    <name type="scientific">Entomortierella chlamydospora</name>
    <dbReference type="NCBI Taxonomy" id="101097"/>
    <lineage>
        <taxon>Eukaryota</taxon>
        <taxon>Fungi</taxon>
        <taxon>Fungi incertae sedis</taxon>
        <taxon>Mucoromycota</taxon>
        <taxon>Mortierellomycotina</taxon>
        <taxon>Mortierellomycetes</taxon>
        <taxon>Mortierellales</taxon>
        <taxon>Mortierellaceae</taxon>
        <taxon>Entomortierella</taxon>
    </lineage>
</organism>
<dbReference type="PANTHER" id="PTHR42058:SF1">
    <property type="entry name" value="G-PROTEIN COUPLED RECEPTORS FAMILY 2 PROFILE 2 DOMAIN-CONTAINING PROTEIN"/>
    <property type="match status" value="1"/>
</dbReference>
<keyword evidence="1" id="KW-0812">Transmembrane</keyword>
<keyword evidence="2" id="KW-0732">Signal</keyword>
<feature type="transmembrane region" description="Helical" evidence="1">
    <location>
        <begin position="280"/>
        <end position="302"/>
    </location>
</feature>
<protein>
    <recommendedName>
        <fullName evidence="5">G-protein coupled receptors family 2 profile 2 domain-containing protein</fullName>
    </recommendedName>
</protein>
<dbReference type="OrthoDB" id="26203at2759"/>
<comment type="caution">
    <text evidence="3">The sequence shown here is derived from an EMBL/GenBank/DDBJ whole genome shotgun (WGS) entry which is preliminary data.</text>
</comment>
<keyword evidence="1" id="KW-0472">Membrane</keyword>
<evidence type="ECO:0000313" key="4">
    <source>
        <dbReference type="Proteomes" id="UP000703661"/>
    </source>
</evidence>
<feature type="chain" id="PRO_5040239080" description="G-protein coupled receptors family 2 profile 2 domain-containing protein" evidence="2">
    <location>
        <begin position="25"/>
        <end position="563"/>
    </location>
</feature>
<dbReference type="EMBL" id="JAAAID010000535">
    <property type="protein sequence ID" value="KAG0016415.1"/>
    <property type="molecule type" value="Genomic_DNA"/>
</dbReference>
<evidence type="ECO:0000256" key="2">
    <source>
        <dbReference type="SAM" id="SignalP"/>
    </source>
</evidence>
<evidence type="ECO:0008006" key="5">
    <source>
        <dbReference type="Google" id="ProtNLM"/>
    </source>
</evidence>
<evidence type="ECO:0000313" key="3">
    <source>
        <dbReference type="EMBL" id="KAG0016415.1"/>
    </source>
</evidence>
<feature type="signal peptide" evidence="2">
    <location>
        <begin position="1"/>
        <end position="24"/>
    </location>
</feature>
<dbReference type="AlphaFoldDB" id="A0A9P6MX60"/>
<feature type="transmembrane region" description="Helical" evidence="1">
    <location>
        <begin position="235"/>
        <end position="253"/>
    </location>
</feature>
<reference evidence="3" key="1">
    <citation type="journal article" date="2020" name="Fungal Divers.">
        <title>Resolving the Mortierellaceae phylogeny through synthesis of multi-gene phylogenetics and phylogenomics.</title>
        <authorList>
            <person name="Vandepol N."/>
            <person name="Liber J."/>
            <person name="Desiro A."/>
            <person name="Na H."/>
            <person name="Kennedy M."/>
            <person name="Barry K."/>
            <person name="Grigoriev I.V."/>
            <person name="Miller A.N."/>
            <person name="O'Donnell K."/>
            <person name="Stajich J.E."/>
            <person name="Bonito G."/>
        </authorList>
    </citation>
    <scope>NUCLEOTIDE SEQUENCE</scope>
    <source>
        <strain evidence="3">NRRL 2769</strain>
    </source>
</reference>
<dbReference type="InterPro" id="IPR053247">
    <property type="entry name" value="GPCR_GPR1/git3-like"/>
</dbReference>
<keyword evidence="1" id="KW-1133">Transmembrane helix</keyword>
<feature type="transmembrane region" description="Helical" evidence="1">
    <location>
        <begin position="314"/>
        <end position="337"/>
    </location>
</feature>
<proteinExistence type="predicted"/>
<name>A0A9P6MX60_9FUNG</name>
<feature type="transmembrane region" description="Helical" evidence="1">
    <location>
        <begin position="357"/>
        <end position="381"/>
    </location>
</feature>
<evidence type="ECO:0000256" key="1">
    <source>
        <dbReference type="SAM" id="Phobius"/>
    </source>
</evidence>
<feature type="transmembrane region" description="Helical" evidence="1">
    <location>
        <begin position="204"/>
        <end position="223"/>
    </location>
</feature>
<dbReference type="Gene3D" id="1.20.1070.10">
    <property type="entry name" value="Rhodopsin 7-helix transmembrane proteins"/>
    <property type="match status" value="1"/>
</dbReference>
<feature type="transmembrane region" description="Helical" evidence="1">
    <location>
        <begin position="425"/>
        <end position="445"/>
    </location>
</feature>
<feature type="transmembrane region" description="Helical" evidence="1">
    <location>
        <begin position="487"/>
        <end position="509"/>
    </location>
</feature>
<sequence length="563" mass="62287">MSRLLIKATALAALVLSLLETTNAIGSAENYTGSICKDFVNYQVWVPPNSTISSIEASLIQEGIVAQNLKSVPTVCLEPFMEFVCSTNFARAIPSSTPSGKGNLIPNCDSPVDGTTSYSPPNGISYQPDGSCNSVTNLAGSISLDGNRTTVICPLPFIPDTMQGPGGTTTNANVCSGGCCLPCPAQYSLYREGSLETGYMVSDITRIVSTVLSAILLLSYIFLPDKLAHPSMMVFCQIIGAFLFSVVGFFSIIERKDIQCLDEINPSTQQNNMKCAIQGAIQVFSATLFCAWNTAVVLNLHLHMVWNSSWFARNYVITHTLCWGLPITLTAISLGMGEIQWNTGSYCFIAQEKASAIFFYPMGVFLFPTFLIHIGTFFHIARVTIASRNESSANSRPAAMPDSTTTLALTTYRHVVAAIQIQWRAALMASLAITLVVYYWLFYFFQFRKMLPEHLRPNIQNHFVGCLLNGGTQNSCAVELEPYLPPFSLMISAEVLVSAAGIASFIIFFKPSLIGEWRECFDSFKYFLFQEGRREKNVDEEFVAMRMQERREKIEEEFAMRKL</sequence>
<gene>
    <name evidence="3" type="ORF">BGZ80_009240</name>
</gene>
<keyword evidence="4" id="KW-1185">Reference proteome</keyword>